<dbReference type="InterPro" id="IPR005025">
    <property type="entry name" value="FMN_Rdtase-like_dom"/>
</dbReference>
<proteinExistence type="inferred from homology"/>
<dbReference type="RefSeq" id="WP_347326517.1">
    <property type="nucleotide sequence ID" value="NZ_JBCGUH010000012.1"/>
</dbReference>
<sequence>MNHPLRILAISGSLRQSSSNTTLMNAIIGLAPHSMTFTTYTSLNDLPHFNPDLDTDNGPLSVQHLRTQLDGADGVLICSPEYGNGVPGALKNALDWIVSSGEFVNKPTAVITASPSPMGGNYANASLLLTLEMINAQVSQQMSLTIPHIALKLSKDGTITDLTLKQHLKSILHALQQACY</sequence>
<dbReference type="EC" id="1.-.-.-" evidence="3"/>
<dbReference type="Pfam" id="PF03358">
    <property type="entry name" value="FMN_red"/>
    <property type="match status" value="1"/>
</dbReference>
<dbReference type="InterPro" id="IPR050712">
    <property type="entry name" value="NAD(P)H-dep_reductase"/>
</dbReference>
<keyword evidence="3" id="KW-0560">Oxidoreductase</keyword>
<feature type="domain" description="NADPH-dependent FMN reductase-like" evidence="2">
    <location>
        <begin position="6"/>
        <end position="148"/>
    </location>
</feature>
<evidence type="ECO:0000313" key="4">
    <source>
        <dbReference type="Proteomes" id="UP001597233"/>
    </source>
</evidence>
<organism evidence="3 4">
    <name type="scientific">Paenibacillus wenxiniae</name>
    <dbReference type="NCBI Taxonomy" id="1636843"/>
    <lineage>
        <taxon>Bacteria</taxon>
        <taxon>Bacillati</taxon>
        <taxon>Bacillota</taxon>
        <taxon>Bacilli</taxon>
        <taxon>Bacillales</taxon>
        <taxon>Paenibacillaceae</taxon>
        <taxon>Paenibacillus</taxon>
    </lineage>
</organism>
<dbReference type="PANTHER" id="PTHR30543">
    <property type="entry name" value="CHROMATE REDUCTASE"/>
    <property type="match status" value="1"/>
</dbReference>
<keyword evidence="4" id="KW-1185">Reference proteome</keyword>
<accession>A0ABW4RLS2</accession>
<dbReference type="SUPFAM" id="SSF52218">
    <property type="entry name" value="Flavoproteins"/>
    <property type="match status" value="1"/>
</dbReference>
<gene>
    <name evidence="3" type="ORF">ACFSC9_16745</name>
</gene>
<name>A0ABW4RLS2_9BACL</name>
<comment type="caution">
    <text evidence="3">The sequence shown here is derived from an EMBL/GenBank/DDBJ whole genome shotgun (WGS) entry which is preliminary data.</text>
</comment>
<comment type="similarity">
    <text evidence="1">Belongs to the azoreductase type 2 family.</text>
</comment>
<dbReference type="InterPro" id="IPR029039">
    <property type="entry name" value="Flavoprotein-like_sf"/>
</dbReference>
<dbReference type="PANTHER" id="PTHR30543:SF21">
    <property type="entry name" value="NAD(P)H-DEPENDENT FMN REDUCTASE LOT6"/>
    <property type="match status" value="1"/>
</dbReference>
<dbReference type="EMBL" id="JBHUEH010000023">
    <property type="protein sequence ID" value="MFD1887143.1"/>
    <property type="molecule type" value="Genomic_DNA"/>
</dbReference>
<evidence type="ECO:0000313" key="3">
    <source>
        <dbReference type="EMBL" id="MFD1887143.1"/>
    </source>
</evidence>
<evidence type="ECO:0000259" key="2">
    <source>
        <dbReference type="Pfam" id="PF03358"/>
    </source>
</evidence>
<protein>
    <submittedName>
        <fullName evidence="3">NADPH-dependent FMN reductase</fullName>
        <ecNumber evidence="3">1.-.-.-</ecNumber>
    </submittedName>
</protein>
<dbReference type="GO" id="GO:0016491">
    <property type="term" value="F:oxidoreductase activity"/>
    <property type="evidence" value="ECO:0007669"/>
    <property type="project" value="UniProtKB-KW"/>
</dbReference>
<reference evidence="4" key="1">
    <citation type="journal article" date="2019" name="Int. J. Syst. Evol. Microbiol.">
        <title>The Global Catalogue of Microorganisms (GCM) 10K type strain sequencing project: providing services to taxonomists for standard genome sequencing and annotation.</title>
        <authorList>
            <consortium name="The Broad Institute Genomics Platform"/>
            <consortium name="The Broad Institute Genome Sequencing Center for Infectious Disease"/>
            <person name="Wu L."/>
            <person name="Ma J."/>
        </authorList>
    </citation>
    <scope>NUCLEOTIDE SEQUENCE [LARGE SCALE GENOMIC DNA]</scope>
    <source>
        <strain evidence="4">CCUG 54950</strain>
    </source>
</reference>
<dbReference type="Proteomes" id="UP001597233">
    <property type="component" value="Unassembled WGS sequence"/>
</dbReference>
<evidence type="ECO:0000256" key="1">
    <source>
        <dbReference type="ARBA" id="ARBA00009428"/>
    </source>
</evidence>
<dbReference type="Gene3D" id="3.40.50.360">
    <property type="match status" value="1"/>
</dbReference>